<dbReference type="CDD" id="cd08696">
    <property type="entry name" value="C2_Dock-C"/>
    <property type="match status" value="1"/>
</dbReference>
<evidence type="ECO:0000259" key="6">
    <source>
        <dbReference type="PROSITE" id="PS51650"/>
    </source>
</evidence>
<accession>A0A673G7X7</accession>
<dbReference type="SUPFAM" id="SSF48371">
    <property type="entry name" value="ARM repeat"/>
    <property type="match status" value="1"/>
</dbReference>
<dbReference type="InterPro" id="IPR016024">
    <property type="entry name" value="ARM-type_fold"/>
</dbReference>
<evidence type="ECO:0000256" key="5">
    <source>
        <dbReference type="SAM" id="MobiDB-lite"/>
    </source>
</evidence>
<gene>
    <name evidence="8" type="primary">LOC107711870</name>
</gene>
<keyword evidence="9" id="KW-1185">Reference proteome</keyword>
<dbReference type="FunFam" id="1.25.40.410:FF:000002">
    <property type="entry name" value="Dedicator of cytokinesis protein 7"/>
    <property type="match status" value="1"/>
</dbReference>
<dbReference type="PANTHER" id="PTHR23317:SF74">
    <property type="entry name" value="DEDICATOR OF CYTOKINESIS PROTEIN 8"/>
    <property type="match status" value="1"/>
</dbReference>
<dbReference type="GO" id="GO:0007264">
    <property type="term" value="P:small GTPase-mediated signal transduction"/>
    <property type="evidence" value="ECO:0007669"/>
    <property type="project" value="InterPro"/>
</dbReference>
<dbReference type="InterPro" id="IPR046773">
    <property type="entry name" value="DOCKER_Lobe_C"/>
</dbReference>
<dbReference type="GO" id="GO:0005085">
    <property type="term" value="F:guanyl-nucleotide exchange factor activity"/>
    <property type="evidence" value="ECO:0007669"/>
    <property type="project" value="UniProtKB-KW"/>
</dbReference>
<dbReference type="GO" id="GO:2000406">
    <property type="term" value="P:positive regulation of T cell migration"/>
    <property type="evidence" value="ECO:0007669"/>
    <property type="project" value="TreeGrafter"/>
</dbReference>
<dbReference type="Pfam" id="PF11878">
    <property type="entry name" value="DOCK_C-D_N"/>
    <property type="match status" value="1"/>
</dbReference>
<evidence type="ECO:0000313" key="8">
    <source>
        <dbReference type="Ensembl" id="ENSSRHP00000011497.1"/>
    </source>
</evidence>
<dbReference type="PANTHER" id="PTHR23317">
    <property type="entry name" value="DEDICATOR OF CYTOKINESIS DOCK"/>
    <property type="match status" value="1"/>
</dbReference>
<organism evidence="8 9">
    <name type="scientific">Sinocyclocheilus rhinocerous</name>
    <dbReference type="NCBI Taxonomy" id="307959"/>
    <lineage>
        <taxon>Eukaryota</taxon>
        <taxon>Metazoa</taxon>
        <taxon>Chordata</taxon>
        <taxon>Craniata</taxon>
        <taxon>Vertebrata</taxon>
        <taxon>Euteleostomi</taxon>
        <taxon>Actinopterygii</taxon>
        <taxon>Neopterygii</taxon>
        <taxon>Teleostei</taxon>
        <taxon>Ostariophysi</taxon>
        <taxon>Cypriniformes</taxon>
        <taxon>Cyprinidae</taxon>
        <taxon>Cyprininae</taxon>
        <taxon>Sinocyclocheilus</taxon>
    </lineage>
</organism>
<evidence type="ECO:0000256" key="4">
    <source>
        <dbReference type="SAM" id="Coils"/>
    </source>
</evidence>
<dbReference type="Pfam" id="PF20421">
    <property type="entry name" value="DHR-2_Lobe_C"/>
    <property type="match status" value="1"/>
</dbReference>
<name>A0A673G7X7_9TELE</name>
<evidence type="ECO:0000313" key="9">
    <source>
        <dbReference type="Proteomes" id="UP000472270"/>
    </source>
</evidence>
<dbReference type="Pfam" id="PF06920">
    <property type="entry name" value="DHR-2_Lobe_A"/>
    <property type="match status" value="1"/>
</dbReference>
<evidence type="ECO:0000256" key="2">
    <source>
        <dbReference type="ARBA" id="ARBA00022658"/>
    </source>
</evidence>
<dbReference type="Gene3D" id="1.20.58.740">
    <property type="match status" value="1"/>
</dbReference>
<keyword evidence="1" id="KW-0597">Phosphoprotein</keyword>
<comment type="similarity">
    <text evidence="3">Belongs to the DOCK family.</text>
</comment>
<proteinExistence type="inferred from homology"/>
<dbReference type="GO" id="GO:0031252">
    <property type="term" value="C:cell leading edge"/>
    <property type="evidence" value="ECO:0007669"/>
    <property type="project" value="TreeGrafter"/>
</dbReference>
<dbReference type="Pfam" id="PF14429">
    <property type="entry name" value="DOCK-C2"/>
    <property type="match status" value="1"/>
</dbReference>
<dbReference type="InterPro" id="IPR046770">
    <property type="entry name" value="DOCKER_Lobe_B"/>
</dbReference>
<dbReference type="Gene3D" id="1.25.40.410">
    <property type="match status" value="1"/>
</dbReference>
<dbReference type="InterPro" id="IPR021816">
    <property type="entry name" value="DOCK_C/D_N"/>
</dbReference>
<dbReference type="Gene3D" id="2.60.40.150">
    <property type="entry name" value="C2 domain"/>
    <property type="match status" value="1"/>
</dbReference>
<reference evidence="8" key="2">
    <citation type="submission" date="2025-09" db="UniProtKB">
        <authorList>
            <consortium name="Ensembl"/>
        </authorList>
    </citation>
    <scope>IDENTIFICATION</scope>
</reference>
<sequence>HPLHPRLPLSHLRHSSAEIRKHFSGTSHGSLPHHRHSHSASGSFCFNIPQSYEAVEPVDLDEFLMSQLRSGDAELMQELGEFPDDDLEVELVERECRTIRPSVPEEGVELDPHVRDCVQSYTQPWLVEKSLSLAELCDDTTRTTLTCSDFNLRALQPDRRVENLLRFSSPEELDRFNLEARNSNRYGELFGLYPPIDEDAVAIRPIPDCPKEHFGQRILVKCFSFYRFDIEIEPLFATMALYDLKEKKKISENFHFDINSDQMKGFLRVHTPRTDASTLARSAVFSISYPSPDIYLVIKIEKVLQQGEIGDCAEPYMVLKESDAAKNREKLEKLRNQAEGFCQRLGRYRMPFAFATVNIMSAINSTLERDTSDTDSINGKGTMEKKGLPRRNSDRFSVMEDNYILSGFKPALTVYCVCRQEGERLSDEDLFKFLAEIKRSSNQRRVKIIPGYLKLEVSPVPEMVPGCLSPELIPVKPVSEKNPRAVKEVLEFPSSEVYVPHNIYRNLLYVYPLRLNLTNRLTSARNITVKIQFMSGEDPSCAMPVIFGKSSGPEFLQEVYTPVTYHNRSPDFYDEIKIRLPARLTEKHHLLLTFYHISCQQKQNQTGSWLPMLNNDRLQTGQQCLPIILDKLPVNYSLHSPEVPPVKWMENHKGLFNLELQAVSSVQTQDSHLERFFTLCHALEGKTTFPIRVRDEKISENMFEHELKLSIISLSSSGLEPLVLFLHQVLDKLFRLIMQPMVIAGQTANLAQIAFESVVSVVNSLHNSQELAKDHQGRNCLLATYLYFVFRLPDTQHEIHTTGTVGRYSTLTRATANTVGFMLLQSRIRSTSNPDIPAPQSPEDTEVTNILGKFELKFELLFHEELALQMVVSTGVCRENVYKYAWFFFELLVKSMSQHVSQLDKKAVPRRNRFSDRFKDDITTIVNVVTAEIGNILVKQQKELEQAEKVNISLAFFLYDLMSLMDRGFVFQLVKNYCNQVLVNMSTLISMRLEFLRVLCSHEHYLNLSLFFSSPASAPASPSPSTSSQTSSSCSFQDHKITAMFDLSQDFKQRHYLTGLLLTELSTALDMESEGSVTFNVLLCAHDLDQRCARPEVKAKIAALYLPLVGIIIDSINYLDFTGTALHNKGKSGGPEEDPDSITPINQSVAMAIAGNPFNTLARNALVSMTGKTTNMLTAETSRNLLMCFLWIIKNADQNLVQRWTVDMPLSQLSRLLELLTICISCFEYRVKTLQSLTQALQKSQQAKVRLEEALLGGIGARGQMMKRVGGELHLMFYFLSENLRWRKDLTQWRQTNDRQDKSKAELDQEAIISGNLATETNLIVLDLLEMIVQAVPLADCKDNVVGGVLKVLLHSLTCNQSTTFLSHCFSTLRALIVKFGDLLFEEEAEQCADLCQKVLHYCSSCVDGNRSQACATLYLIMRYSYSSASNFSRVKMQVTMSLASLVGKSSDIHEEYLRRSFRTILLYAEEDTEMQSTQLPSQVDELLRNLNSILSDTVKMKEFQKDPEMLMDLMYRIAKGYQTSPDLRLTWLQNMAEKHNSRKCFTESAMCLVHAAALVAEYLSMLEDHKYLPVGSVTFQSISPNVLEESAVSDDILSPDEDGVCSGRYFTENGLVGLLEQAAELFSNGGLYEAVNEVYKVIVPILEAHRDFRRLASTHDKLQRAFENIIQKGHKRMFGTYFRVGFYGSKFGDLDEQEFIYKEPGITHLPEISHRLENFYSQCFGDGVLEMIKDSTPVDRKKLNLNKAYIQITFVEPYFDDYEMKDRLTNFEKNFNLRRFMYTTPFTKSGRPRGELSEQYKRKTILTTMHAFPYIKTRINVIQKEEFDLTPIEVAIEDMQKKTRELAEATHREKPDAVMLQMVLQGSVTATVNQGPLEVAQVFLNEIPADPKLFRHHNKLRLSLILHIAALFVELDSFKRNSLRRTQDENS</sequence>
<dbReference type="Proteomes" id="UP000472270">
    <property type="component" value="Unassembled WGS sequence"/>
</dbReference>
<evidence type="ECO:0000256" key="3">
    <source>
        <dbReference type="PROSITE-ProRule" id="PRU00983"/>
    </source>
</evidence>
<dbReference type="InterPro" id="IPR027007">
    <property type="entry name" value="C2_DOCK-type_domain"/>
</dbReference>
<dbReference type="PROSITE" id="PS51650">
    <property type="entry name" value="C2_DOCK"/>
    <property type="match status" value="1"/>
</dbReference>
<keyword evidence="4" id="KW-0175">Coiled coil</keyword>
<dbReference type="InterPro" id="IPR037808">
    <property type="entry name" value="C2_Dock-C"/>
</dbReference>
<feature type="region of interest" description="Disordered" evidence="5">
    <location>
        <begin position="370"/>
        <end position="389"/>
    </location>
</feature>
<dbReference type="InterPro" id="IPR043162">
    <property type="entry name" value="DOCK_C_lobe_C"/>
</dbReference>
<feature type="domain" description="C2 DOCK-type" evidence="6">
    <location>
        <begin position="505"/>
        <end position="663"/>
    </location>
</feature>
<dbReference type="InterPro" id="IPR026791">
    <property type="entry name" value="DOCK"/>
</dbReference>
<dbReference type="Pfam" id="PF20422">
    <property type="entry name" value="DHR-2_Lobe_B"/>
    <property type="match status" value="1"/>
</dbReference>
<dbReference type="InterPro" id="IPR035892">
    <property type="entry name" value="C2_domain_sf"/>
</dbReference>
<dbReference type="PROSITE" id="PS51651">
    <property type="entry name" value="DOCKER"/>
    <property type="match status" value="1"/>
</dbReference>
<protein>
    <submittedName>
        <fullName evidence="8">Dedicator of cytokinesis protein 8-like</fullName>
    </submittedName>
</protein>
<dbReference type="GO" id="GO:1903905">
    <property type="term" value="P:positive regulation of establishment of T cell polarity"/>
    <property type="evidence" value="ECO:0007669"/>
    <property type="project" value="TreeGrafter"/>
</dbReference>
<evidence type="ECO:0000256" key="1">
    <source>
        <dbReference type="ARBA" id="ARBA00022553"/>
    </source>
</evidence>
<feature type="coiled-coil region" evidence="4">
    <location>
        <begin position="317"/>
        <end position="344"/>
    </location>
</feature>
<feature type="domain" description="DOCKER" evidence="7">
    <location>
        <begin position="1520"/>
        <end position="1932"/>
    </location>
</feature>
<dbReference type="InterPro" id="IPR046769">
    <property type="entry name" value="DOCKER_Lobe_A"/>
</dbReference>
<dbReference type="InterPro" id="IPR043161">
    <property type="entry name" value="DOCK_C_lobe_A"/>
</dbReference>
<keyword evidence="2" id="KW-0344">Guanine-nucleotide releasing factor</keyword>
<dbReference type="InterPro" id="IPR027357">
    <property type="entry name" value="DOCKER_dom"/>
</dbReference>
<reference evidence="8" key="1">
    <citation type="submission" date="2025-08" db="UniProtKB">
        <authorList>
            <consortium name="Ensembl"/>
        </authorList>
    </citation>
    <scope>IDENTIFICATION</scope>
</reference>
<dbReference type="Ensembl" id="ENSSRHT00000011940.1">
    <property type="protein sequence ID" value="ENSSRHP00000011497.1"/>
    <property type="gene ID" value="ENSSRHG00000006514.1"/>
</dbReference>
<evidence type="ECO:0000259" key="7">
    <source>
        <dbReference type="PROSITE" id="PS51651"/>
    </source>
</evidence>